<dbReference type="Pfam" id="PF13843">
    <property type="entry name" value="DDE_Tnp_1_7"/>
    <property type="match status" value="1"/>
</dbReference>
<comment type="caution">
    <text evidence="2">The sequence shown here is derived from an EMBL/GenBank/DDBJ whole genome shotgun (WGS) entry which is preliminary data.</text>
</comment>
<reference evidence="2 3" key="1">
    <citation type="submission" date="2017-12" db="EMBL/GenBank/DDBJ databases">
        <title>Hemimetabolous genomes reveal molecular basis of termite eusociality.</title>
        <authorList>
            <person name="Harrison M.C."/>
            <person name="Jongepier E."/>
            <person name="Robertson H.M."/>
            <person name="Arning N."/>
            <person name="Bitard-Feildel T."/>
            <person name="Chao H."/>
            <person name="Childers C.P."/>
            <person name="Dinh H."/>
            <person name="Doddapaneni H."/>
            <person name="Dugan S."/>
            <person name="Gowin J."/>
            <person name="Greiner C."/>
            <person name="Han Y."/>
            <person name="Hu H."/>
            <person name="Hughes D.S.T."/>
            <person name="Huylmans A.-K."/>
            <person name="Kemena C."/>
            <person name="Kremer L.P.M."/>
            <person name="Lee S.L."/>
            <person name="Lopez-Ezquerra A."/>
            <person name="Mallet L."/>
            <person name="Monroy-Kuhn J.M."/>
            <person name="Moser A."/>
            <person name="Murali S.C."/>
            <person name="Muzny D.M."/>
            <person name="Otani S."/>
            <person name="Piulachs M.-D."/>
            <person name="Poelchau M."/>
            <person name="Qu J."/>
            <person name="Schaub F."/>
            <person name="Wada-Katsumata A."/>
            <person name="Worley K.C."/>
            <person name="Xie Q."/>
            <person name="Ylla G."/>
            <person name="Poulsen M."/>
            <person name="Gibbs R.A."/>
            <person name="Schal C."/>
            <person name="Richards S."/>
            <person name="Belles X."/>
            <person name="Korb J."/>
            <person name="Bornberg-Bauer E."/>
        </authorList>
    </citation>
    <scope>NUCLEOTIDE SEQUENCE [LARGE SCALE GENOMIC DNA]</scope>
    <source>
        <tissue evidence="2">Whole body</tissue>
    </source>
</reference>
<gene>
    <name evidence="2" type="ORF">B7P43_G19030</name>
</gene>
<dbReference type="EMBL" id="NEVH01023947">
    <property type="protein sequence ID" value="PNF17933.1"/>
    <property type="molecule type" value="Genomic_DNA"/>
</dbReference>
<evidence type="ECO:0000313" key="2">
    <source>
        <dbReference type="EMBL" id="PNF17933.1"/>
    </source>
</evidence>
<dbReference type="STRING" id="105785.A0A2J7PNL7"/>
<feature type="domain" description="PiggyBac transposable element-derived protein" evidence="1">
    <location>
        <begin position="12"/>
        <end position="251"/>
    </location>
</feature>
<dbReference type="OrthoDB" id="10057274at2759"/>
<protein>
    <recommendedName>
        <fullName evidence="1">PiggyBac transposable element-derived protein domain-containing protein</fullName>
    </recommendedName>
</protein>
<feature type="non-terminal residue" evidence="2">
    <location>
        <position position="1"/>
    </location>
</feature>
<dbReference type="Proteomes" id="UP000235965">
    <property type="component" value="Unassembled WGS sequence"/>
</dbReference>
<dbReference type="PANTHER" id="PTHR46599">
    <property type="entry name" value="PIGGYBAC TRANSPOSABLE ELEMENT-DERIVED PROTEIN 4"/>
    <property type="match status" value="1"/>
</dbReference>
<keyword evidence="3" id="KW-1185">Reference proteome</keyword>
<organism evidence="2 3">
    <name type="scientific">Cryptotermes secundus</name>
    <dbReference type="NCBI Taxonomy" id="105785"/>
    <lineage>
        <taxon>Eukaryota</taxon>
        <taxon>Metazoa</taxon>
        <taxon>Ecdysozoa</taxon>
        <taxon>Arthropoda</taxon>
        <taxon>Hexapoda</taxon>
        <taxon>Insecta</taxon>
        <taxon>Pterygota</taxon>
        <taxon>Neoptera</taxon>
        <taxon>Polyneoptera</taxon>
        <taxon>Dictyoptera</taxon>
        <taxon>Blattodea</taxon>
        <taxon>Blattoidea</taxon>
        <taxon>Termitoidae</taxon>
        <taxon>Kalotermitidae</taxon>
        <taxon>Cryptotermitinae</taxon>
        <taxon>Cryptotermes</taxon>
    </lineage>
</organism>
<name>A0A2J7PNL7_9NEOP</name>
<evidence type="ECO:0000259" key="1">
    <source>
        <dbReference type="Pfam" id="PF13843"/>
    </source>
</evidence>
<evidence type="ECO:0000313" key="3">
    <source>
        <dbReference type="Proteomes" id="UP000235965"/>
    </source>
</evidence>
<dbReference type="InterPro" id="IPR029526">
    <property type="entry name" value="PGBD"/>
</dbReference>
<proteinExistence type="predicted"/>
<accession>A0A2J7PNL7</accession>
<dbReference type="InParanoid" id="A0A2J7PNL7"/>
<dbReference type="PANTHER" id="PTHR46599:SF3">
    <property type="entry name" value="PIGGYBAC TRANSPOSABLE ELEMENT-DERIVED PROTEIN 4"/>
    <property type="match status" value="1"/>
</dbReference>
<sequence length="255" mass="29730">DNNTEIDRNANSYGRLWEIRTLFDTLNDAYQKYYNPSEHLSVDEIIVKFKGGLILRQYIPKKHKLFVIKIYILCDAAGYTYDMKVYLGKDRTRADRDVTATYATFRQLCRRVEGVGHKLYMDNSLTKKISCCGTFRPNQKGLPQDFRNRQLQLKKGDVQVRVRGDMTALVWKDKRDIHMLTNMHSPPAAGNFCNEHGNAIKPATVADYNKHMGYVDKADRMTNSYSISHRTWKWTNKLFFHLLDLTILNSFIMLS</sequence>
<dbReference type="AlphaFoldDB" id="A0A2J7PNL7"/>